<evidence type="ECO:0000313" key="7">
    <source>
        <dbReference type="EMBL" id="KAF5318965.1"/>
    </source>
</evidence>
<feature type="region of interest" description="Disordered" evidence="5">
    <location>
        <begin position="181"/>
        <end position="200"/>
    </location>
</feature>
<evidence type="ECO:0000256" key="3">
    <source>
        <dbReference type="ARBA" id="ARBA00022833"/>
    </source>
</evidence>
<evidence type="ECO:0000259" key="6">
    <source>
        <dbReference type="PROSITE" id="PS50865"/>
    </source>
</evidence>
<sequence>MPSKETREIETLLKHVRLGSREHIQQLSQKWPIKYTIPAAAAILSHLSREKLPSSAAEFQHLTFAYACFTCITKALGVPPARYMNPTETPLWVMIRDAVDGIGSWLILCIEVLADQEDHEFELVQSIVFMTTSFFEKLLEVPELKHTLRSSSPMATFVAFFWKFTSPQSGLPFYVVERSLQPPSEAPQDHPHAESEEQPWDSDGLHTIIRRYTEKSEEGKKQLLLQLSDDGTPKSGAREFVRIASERAQRMVQLCNPDNSIWTSGNFIEAINMFTETLGDFLSVGDPAFLEAFRSHRMLKRIMSVVHAFIRHLDLETKSANLMVARMAVQALQKWTAIPGVAVTTTKAVSQLIQGGLLSVYLTLLIHNHSIRGTFERSCRDLGQWIINYSFYPSVHAAIMVALSRIDQKQLLELFERDEDHWSRRQWVVLSCPLFTLGRPGMQLLKGRGLGICDNLFHTDRADITTKKSDTERDSHFQACSGCHTVVYCSSLCQREDWERSRHRDDCTHLTKLYAQQMQNRSRLHSSTRLFQFAILQETYRRCMKDGVPDVIRRQVIHRNREPLDQLVISFNFIDSTGPPEHLPCLKSISEFWEGIKEKDTHDLGSFARALGLKRLEAMMDDFTKDNNIRLVEGRFKFRDQELYVLARLRIFRDEDGIETPEVATILGGTSANLG</sequence>
<dbReference type="Proteomes" id="UP000541558">
    <property type="component" value="Unassembled WGS sequence"/>
</dbReference>
<dbReference type="OrthoDB" id="2871704at2759"/>
<name>A0A8H5B8X0_9AGAR</name>
<comment type="caution">
    <text evidence="7">The sequence shown here is derived from an EMBL/GenBank/DDBJ whole genome shotgun (WGS) entry which is preliminary data.</text>
</comment>
<dbReference type="SUPFAM" id="SSF144232">
    <property type="entry name" value="HIT/MYND zinc finger-like"/>
    <property type="match status" value="1"/>
</dbReference>
<evidence type="ECO:0000256" key="2">
    <source>
        <dbReference type="ARBA" id="ARBA00022771"/>
    </source>
</evidence>
<feature type="domain" description="MYND-type" evidence="6">
    <location>
        <begin position="453"/>
        <end position="507"/>
    </location>
</feature>
<keyword evidence="2 4" id="KW-0863">Zinc-finger</keyword>
<dbReference type="EMBL" id="JAACJK010000176">
    <property type="protein sequence ID" value="KAF5318965.1"/>
    <property type="molecule type" value="Genomic_DNA"/>
</dbReference>
<dbReference type="AlphaFoldDB" id="A0A8H5B8X0"/>
<dbReference type="GO" id="GO:0008270">
    <property type="term" value="F:zinc ion binding"/>
    <property type="evidence" value="ECO:0007669"/>
    <property type="project" value="UniProtKB-KW"/>
</dbReference>
<accession>A0A8H5B8X0</accession>
<evidence type="ECO:0000256" key="1">
    <source>
        <dbReference type="ARBA" id="ARBA00022723"/>
    </source>
</evidence>
<gene>
    <name evidence="7" type="ORF">D9611_013694</name>
</gene>
<keyword evidence="3" id="KW-0862">Zinc</keyword>
<evidence type="ECO:0000313" key="8">
    <source>
        <dbReference type="Proteomes" id="UP000541558"/>
    </source>
</evidence>
<evidence type="ECO:0000256" key="4">
    <source>
        <dbReference type="PROSITE-ProRule" id="PRU00134"/>
    </source>
</evidence>
<evidence type="ECO:0000256" key="5">
    <source>
        <dbReference type="SAM" id="MobiDB-lite"/>
    </source>
</evidence>
<dbReference type="InterPro" id="IPR002893">
    <property type="entry name" value="Znf_MYND"/>
</dbReference>
<protein>
    <recommendedName>
        <fullName evidence="6">MYND-type domain-containing protein</fullName>
    </recommendedName>
</protein>
<keyword evidence="8" id="KW-1185">Reference proteome</keyword>
<proteinExistence type="predicted"/>
<dbReference type="Gene3D" id="6.10.140.2220">
    <property type="match status" value="1"/>
</dbReference>
<reference evidence="7 8" key="1">
    <citation type="journal article" date="2020" name="ISME J.">
        <title>Uncovering the hidden diversity of litter-decomposition mechanisms in mushroom-forming fungi.</title>
        <authorList>
            <person name="Floudas D."/>
            <person name="Bentzer J."/>
            <person name="Ahren D."/>
            <person name="Johansson T."/>
            <person name="Persson P."/>
            <person name="Tunlid A."/>
        </authorList>
    </citation>
    <scope>NUCLEOTIDE SEQUENCE [LARGE SCALE GENOMIC DNA]</scope>
    <source>
        <strain evidence="7 8">CBS 175.51</strain>
    </source>
</reference>
<dbReference type="Pfam" id="PF01753">
    <property type="entry name" value="zf-MYND"/>
    <property type="match status" value="1"/>
</dbReference>
<organism evidence="7 8">
    <name type="scientific">Ephemerocybe angulata</name>
    <dbReference type="NCBI Taxonomy" id="980116"/>
    <lineage>
        <taxon>Eukaryota</taxon>
        <taxon>Fungi</taxon>
        <taxon>Dikarya</taxon>
        <taxon>Basidiomycota</taxon>
        <taxon>Agaricomycotina</taxon>
        <taxon>Agaricomycetes</taxon>
        <taxon>Agaricomycetidae</taxon>
        <taxon>Agaricales</taxon>
        <taxon>Agaricineae</taxon>
        <taxon>Psathyrellaceae</taxon>
        <taxon>Ephemerocybe</taxon>
    </lineage>
</organism>
<keyword evidence="1" id="KW-0479">Metal-binding</keyword>
<dbReference type="PROSITE" id="PS50865">
    <property type="entry name" value="ZF_MYND_2"/>
    <property type="match status" value="1"/>
</dbReference>